<sequence>MQEYFDLLMKIVDSQVRENMHAMDYRCLRTEFVSPTLKLESEYDACKYILHDTIAKEINSLRLIEAYEKDYKECIRKGMDNPAIISIEQKINEHKAIVEECERRKTIFDNFRKTHGILHEDHCDFEEILQESKIEKIKDILCNIGTRQVILFTNHDYIYTMLKPFMVKNNITFRELDGGNINKMDSIINAFKNNEFSVLLADSSMYSCGMNLENTNDIIFVHKMDDQKEKQVIGRAHRYGREGSLKVCYVTYIH</sequence>
<dbReference type="AlphaFoldDB" id="A0A6C0BGQ5"/>
<feature type="domain" description="Helicase C-terminal" evidence="1">
    <location>
        <begin position="133"/>
        <end position="240"/>
    </location>
</feature>
<name>A0A6C0BGQ5_9ZZZZ</name>
<organism evidence="2">
    <name type="scientific">viral metagenome</name>
    <dbReference type="NCBI Taxonomy" id="1070528"/>
    <lineage>
        <taxon>unclassified sequences</taxon>
        <taxon>metagenomes</taxon>
        <taxon>organismal metagenomes</taxon>
    </lineage>
</organism>
<proteinExistence type="predicted"/>
<dbReference type="Pfam" id="PF00271">
    <property type="entry name" value="Helicase_C"/>
    <property type="match status" value="1"/>
</dbReference>
<evidence type="ECO:0000313" key="2">
    <source>
        <dbReference type="EMBL" id="QHS90739.1"/>
    </source>
</evidence>
<dbReference type="InterPro" id="IPR027417">
    <property type="entry name" value="P-loop_NTPase"/>
</dbReference>
<dbReference type="EMBL" id="MN739144">
    <property type="protein sequence ID" value="QHS90739.1"/>
    <property type="molecule type" value="Genomic_DNA"/>
</dbReference>
<accession>A0A6C0BGQ5</accession>
<protein>
    <recommendedName>
        <fullName evidence="1">Helicase C-terminal domain-containing protein</fullName>
    </recommendedName>
</protein>
<dbReference type="SUPFAM" id="SSF52540">
    <property type="entry name" value="P-loop containing nucleoside triphosphate hydrolases"/>
    <property type="match status" value="1"/>
</dbReference>
<dbReference type="InterPro" id="IPR001650">
    <property type="entry name" value="Helicase_C-like"/>
</dbReference>
<dbReference type="Gene3D" id="3.40.50.300">
    <property type="entry name" value="P-loop containing nucleotide triphosphate hydrolases"/>
    <property type="match status" value="1"/>
</dbReference>
<evidence type="ECO:0000259" key="1">
    <source>
        <dbReference type="Pfam" id="PF00271"/>
    </source>
</evidence>
<reference evidence="2" key="1">
    <citation type="journal article" date="2020" name="Nature">
        <title>Giant virus diversity and host interactions through global metagenomics.</title>
        <authorList>
            <person name="Schulz F."/>
            <person name="Roux S."/>
            <person name="Paez-Espino D."/>
            <person name="Jungbluth S."/>
            <person name="Walsh D.A."/>
            <person name="Denef V.J."/>
            <person name="McMahon K.D."/>
            <person name="Konstantinidis K.T."/>
            <person name="Eloe-Fadrosh E.A."/>
            <person name="Kyrpides N.C."/>
            <person name="Woyke T."/>
        </authorList>
    </citation>
    <scope>NUCLEOTIDE SEQUENCE</scope>
    <source>
        <strain evidence="2">GVMAG-M-3300010354-11</strain>
    </source>
</reference>